<gene>
    <name evidence="1" type="ORF">ACE1CC_26800</name>
</gene>
<comment type="caution">
    <text evidence="1">The sequence shown here is derived from an EMBL/GenBank/DDBJ whole genome shotgun (WGS) entry which is preliminary data.</text>
</comment>
<reference evidence="1 2" key="1">
    <citation type="submission" date="2024-09" db="EMBL/GenBank/DDBJ databases">
        <title>Floridaenema gen nov. (Aerosakkonemataceae, Aerosakkonematales ord. nov., Cyanobacteria) from benthic tropical and subtropical fresh waters, with the description of four new species.</title>
        <authorList>
            <person name="Moretto J.A."/>
            <person name="Berthold D.E."/>
            <person name="Lefler F.W."/>
            <person name="Huang I.-S."/>
            <person name="Laughinghouse H. IV."/>
        </authorList>
    </citation>
    <scope>NUCLEOTIDE SEQUENCE [LARGE SCALE GENOMIC DNA]</scope>
    <source>
        <strain evidence="1 2">BLCC-F46</strain>
    </source>
</reference>
<evidence type="ECO:0000313" key="1">
    <source>
        <dbReference type="EMBL" id="MFB2880474.1"/>
    </source>
</evidence>
<keyword evidence="2" id="KW-1185">Reference proteome</keyword>
<protein>
    <submittedName>
        <fullName evidence="1">Uncharacterized protein</fullName>
    </submittedName>
</protein>
<evidence type="ECO:0000313" key="2">
    <source>
        <dbReference type="Proteomes" id="UP001576774"/>
    </source>
</evidence>
<dbReference type="RefSeq" id="WP_413273488.1">
    <property type="nucleotide sequence ID" value="NZ_JBHFNQ010000204.1"/>
</dbReference>
<dbReference type="Proteomes" id="UP001576774">
    <property type="component" value="Unassembled WGS sequence"/>
</dbReference>
<dbReference type="EMBL" id="JBHFNQ010000204">
    <property type="protein sequence ID" value="MFB2880474.1"/>
    <property type="molecule type" value="Genomic_DNA"/>
</dbReference>
<accession>A0ABV4XCF2</accession>
<proteinExistence type="predicted"/>
<organism evidence="1 2">
    <name type="scientific">Floridaenema aerugineum BLCC-F46</name>
    <dbReference type="NCBI Taxonomy" id="3153654"/>
    <lineage>
        <taxon>Bacteria</taxon>
        <taxon>Bacillati</taxon>
        <taxon>Cyanobacteriota</taxon>
        <taxon>Cyanophyceae</taxon>
        <taxon>Oscillatoriophycideae</taxon>
        <taxon>Aerosakkonematales</taxon>
        <taxon>Aerosakkonemataceae</taxon>
        <taxon>Floridanema</taxon>
        <taxon>Floridanema aerugineum</taxon>
    </lineage>
</organism>
<name>A0ABV4XCF2_9CYAN</name>
<sequence>MINPLIEKEIHVQLEKLTLQQQIQVLNFAKSLAGTMPVGVPGKDLLQFAGTLSPEEAKEMLEAIEEGCGKVDLNEW</sequence>